<dbReference type="Gene3D" id="3.10.50.40">
    <property type="match status" value="1"/>
</dbReference>
<name>A0ABY5MN72_9HYPH</name>
<evidence type="ECO:0000256" key="9">
    <source>
        <dbReference type="ARBA" id="ARBA00030642"/>
    </source>
</evidence>
<protein>
    <recommendedName>
        <fullName evidence="2">Parvulin-like PPIase</fullName>
    </recommendedName>
    <alternativeName>
        <fullName evidence="9">Peptidyl-prolyl cis-trans isomerase plp</fullName>
    </alternativeName>
    <alternativeName>
        <fullName evidence="12">Periplasmic chaperone PpiD</fullName>
    </alternativeName>
    <alternativeName>
        <fullName evidence="13">Periplasmic folding chaperone</fullName>
    </alternativeName>
    <alternativeName>
        <fullName evidence="10">Rotamase plp</fullName>
    </alternativeName>
</protein>
<evidence type="ECO:0000256" key="7">
    <source>
        <dbReference type="ARBA" id="ARBA00023136"/>
    </source>
</evidence>
<feature type="domain" description="PpiC" evidence="15">
    <location>
        <begin position="247"/>
        <end position="366"/>
    </location>
</feature>
<evidence type="ECO:0000259" key="15">
    <source>
        <dbReference type="Pfam" id="PF13145"/>
    </source>
</evidence>
<keyword evidence="4" id="KW-0997">Cell inner membrane</keyword>
<keyword evidence="5 14" id="KW-0812">Transmembrane</keyword>
<dbReference type="InterPro" id="IPR000297">
    <property type="entry name" value="PPIase_PpiC"/>
</dbReference>
<accession>A0ABY5MN72</accession>
<evidence type="ECO:0000256" key="1">
    <source>
        <dbReference type="ARBA" id="ARBA00004382"/>
    </source>
</evidence>
<comment type="subcellular location">
    <subcellularLocation>
        <location evidence="1">Cell inner membrane</location>
        <topology evidence="1">Single-pass type II membrane protein</topology>
        <orientation evidence="1">Periplasmic side</orientation>
    </subcellularLocation>
</comment>
<feature type="transmembrane region" description="Helical" evidence="14">
    <location>
        <begin position="12"/>
        <end position="31"/>
    </location>
</feature>
<dbReference type="GO" id="GO:0003755">
    <property type="term" value="F:peptidyl-prolyl cis-trans isomerase activity"/>
    <property type="evidence" value="ECO:0007669"/>
    <property type="project" value="UniProtKB-EC"/>
</dbReference>
<dbReference type="PANTHER" id="PTHR47529">
    <property type="entry name" value="PEPTIDYL-PROLYL CIS-TRANS ISOMERASE D"/>
    <property type="match status" value="1"/>
</dbReference>
<keyword evidence="7 14" id="KW-0472">Membrane</keyword>
<evidence type="ECO:0000256" key="5">
    <source>
        <dbReference type="ARBA" id="ARBA00022692"/>
    </source>
</evidence>
<dbReference type="InterPro" id="IPR027304">
    <property type="entry name" value="Trigger_fact/SurA_dom_sf"/>
</dbReference>
<dbReference type="RefSeq" id="WP_338531580.1">
    <property type="nucleotide sequence ID" value="NZ_CP030941.1"/>
</dbReference>
<evidence type="ECO:0000313" key="16">
    <source>
        <dbReference type="EMBL" id="UUP19429.1"/>
    </source>
</evidence>
<evidence type="ECO:0000256" key="8">
    <source>
        <dbReference type="ARBA" id="ARBA00023186"/>
    </source>
</evidence>
<evidence type="ECO:0000313" key="17">
    <source>
        <dbReference type="Proteomes" id="UP001342418"/>
    </source>
</evidence>
<dbReference type="EMBL" id="CP030941">
    <property type="protein sequence ID" value="UUP19429.1"/>
    <property type="molecule type" value="Genomic_DNA"/>
</dbReference>
<comment type="similarity">
    <text evidence="11">Belongs to the PpiD chaperone family.</text>
</comment>
<gene>
    <name evidence="16" type="primary">ppiD</name>
    <name evidence="16" type="ORF">NTH_03932</name>
</gene>
<keyword evidence="16" id="KW-0413">Isomerase</keyword>
<proteinExistence type="inferred from homology"/>
<evidence type="ECO:0000256" key="2">
    <source>
        <dbReference type="ARBA" id="ARBA00018370"/>
    </source>
</evidence>
<organism evidence="16 17">
    <name type="scientific">Nitratireductor thuwali</name>
    <dbReference type="NCBI Taxonomy" id="2267699"/>
    <lineage>
        <taxon>Bacteria</taxon>
        <taxon>Pseudomonadati</taxon>
        <taxon>Pseudomonadota</taxon>
        <taxon>Alphaproteobacteria</taxon>
        <taxon>Hyphomicrobiales</taxon>
        <taxon>Phyllobacteriaceae</taxon>
        <taxon>Nitratireductor</taxon>
    </lineage>
</organism>
<reference evidence="16 17" key="1">
    <citation type="submission" date="2018-07" db="EMBL/GenBank/DDBJ databases">
        <title>Genome sequence of Nitratireductor thuwali#1536.</title>
        <authorList>
            <person name="Michoud G."/>
            <person name="Merlino G."/>
            <person name="Sefrji F.O."/>
            <person name="Daffonchio D."/>
        </authorList>
    </citation>
    <scope>NUCLEOTIDE SEQUENCE [LARGE SCALE GENOMIC DNA]</scope>
    <source>
        <strain evidence="17">Nit1536</strain>
    </source>
</reference>
<evidence type="ECO:0000256" key="10">
    <source>
        <dbReference type="ARBA" id="ARBA00031484"/>
    </source>
</evidence>
<dbReference type="Pfam" id="PF13145">
    <property type="entry name" value="Rotamase_2"/>
    <property type="match status" value="1"/>
</dbReference>
<evidence type="ECO:0000256" key="6">
    <source>
        <dbReference type="ARBA" id="ARBA00022989"/>
    </source>
</evidence>
<evidence type="ECO:0000256" key="14">
    <source>
        <dbReference type="SAM" id="Phobius"/>
    </source>
</evidence>
<dbReference type="Pfam" id="PF13624">
    <property type="entry name" value="SurA_N_3"/>
    <property type="match status" value="1"/>
</dbReference>
<dbReference type="SUPFAM" id="SSF54534">
    <property type="entry name" value="FKBP-like"/>
    <property type="match status" value="1"/>
</dbReference>
<dbReference type="InterPro" id="IPR052029">
    <property type="entry name" value="PpiD_chaperone"/>
</dbReference>
<evidence type="ECO:0000256" key="3">
    <source>
        <dbReference type="ARBA" id="ARBA00022475"/>
    </source>
</evidence>
<keyword evidence="6 14" id="KW-1133">Transmembrane helix</keyword>
<dbReference type="Proteomes" id="UP001342418">
    <property type="component" value="Chromosome"/>
</dbReference>
<sequence>MLESLRHAATTWIAKLLLVLLVMSFAVWGISGQMFSDANQTVVTAGDTSVSAQEFRLAYDRQIAQISQQLGTRVTREQAVAFGLDNQVLAELAAGAALEETASEMNLGVSQQKVAEFVASNPAFQNASGRFDRRQFEFVLSQSGVRPEEYLRQREQAAVRQQIVDAVSGGISAPQTLLESIALYRGEDRTIEYVALPRSLVEPIEEPTGEELQSWFEENKERYAAPEYRQINYVKLEPEDIADPSVISDEQVRSYYEENKDRYTTAERRTFDKITYSTREEAETAREALRTGSSFDDLLSMSGAPASDVRFEEMTREAIADEAIAEAVYSVEEGNTSDVIDSPFGPALVRVVEVLPERAVPLEEVSEEIRQELALDEASRVLLDTYDAYEDARAGGQSMQEAAASLKLEMETVEAVDRTGQNPDGEIIRDLPASSDLISAAFDTEEGVENPPLNLGSNGFLFYEVADVVPARDRSLDEVREKVVADWKDERAREKLTARARELQEEVQAGKSLDEIASELGLQKEVRRGLKRQANDATIGRDGVAAVFSVAQGETGIFDNPAGDGQFLFKVTEVFAPATASADALPDDLARSVQQNLSNDLVNQLVTRLQAEHGVTVNQGAIQQALSF</sequence>
<keyword evidence="17" id="KW-1185">Reference proteome</keyword>
<evidence type="ECO:0000256" key="12">
    <source>
        <dbReference type="ARBA" id="ARBA00040743"/>
    </source>
</evidence>
<keyword evidence="3" id="KW-1003">Cell membrane</keyword>
<evidence type="ECO:0000256" key="11">
    <source>
        <dbReference type="ARBA" id="ARBA00038408"/>
    </source>
</evidence>
<keyword evidence="8" id="KW-0143">Chaperone</keyword>
<dbReference type="PANTHER" id="PTHR47529:SF1">
    <property type="entry name" value="PERIPLASMIC CHAPERONE PPID"/>
    <property type="match status" value="1"/>
</dbReference>
<evidence type="ECO:0000256" key="13">
    <source>
        <dbReference type="ARBA" id="ARBA00042775"/>
    </source>
</evidence>
<dbReference type="InterPro" id="IPR046357">
    <property type="entry name" value="PPIase_dom_sf"/>
</dbReference>
<dbReference type="SUPFAM" id="SSF109998">
    <property type="entry name" value="Triger factor/SurA peptide-binding domain-like"/>
    <property type="match status" value="1"/>
</dbReference>
<evidence type="ECO:0000256" key="4">
    <source>
        <dbReference type="ARBA" id="ARBA00022519"/>
    </source>
</evidence>